<dbReference type="Pfam" id="PF00823">
    <property type="entry name" value="PPE"/>
    <property type="match status" value="1"/>
</dbReference>
<dbReference type="Gene3D" id="1.20.1260.20">
    <property type="entry name" value="PPE superfamily"/>
    <property type="match status" value="1"/>
</dbReference>
<dbReference type="InterPro" id="IPR038332">
    <property type="entry name" value="PPE_sf"/>
</dbReference>
<evidence type="ECO:0000313" key="4">
    <source>
        <dbReference type="EMBL" id="OBH99284.1"/>
    </source>
</evidence>
<dbReference type="Proteomes" id="UP000092207">
    <property type="component" value="Unassembled WGS sequence"/>
</dbReference>
<evidence type="ECO:0000256" key="1">
    <source>
        <dbReference type="ARBA" id="ARBA00010652"/>
    </source>
</evidence>
<dbReference type="InterPro" id="IPR000030">
    <property type="entry name" value="PPE_dom"/>
</dbReference>
<feature type="domain" description="PPE family C-terminal" evidence="3">
    <location>
        <begin position="265"/>
        <end position="288"/>
    </location>
</feature>
<accession>A0A1A2VEN0</accession>
<dbReference type="PANTHER" id="PTHR46766">
    <property type="entry name" value="GLUTAMINE-RICH PROTEIN 2"/>
    <property type="match status" value="1"/>
</dbReference>
<proteinExistence type="inferred from homology"/>
<reference evidence="4" key="1">
    <citation type="submission" date="2016-06" db="EMBL/GenBank/DDBJ databases">
        <authorList>
            <person name="Kjaerup R.B."/>
            <person name="Dalgaard T.S."/>
            <person name="Juul-Madsen H.R."/>
        </authorList>
    </citation>
    <scope>NUCLEOTIDE SEQUENCE [LARGE SCALE GENOMIC DNA]</scope>
    <source>
        <strain evidence="4">E2838</strain>
    </source>
</reference>
<dbReference type="SUPFAM" id="SSF140459">
    <property type="entry name" value="PE/PPE dimer-like"/>
    <property type="match status" value="1"/>
</dbReference>
<feature type="domain" description="PPE" evidence="2">
    <location>
        <begin position="2"/>
        <end position="161"/>
    </location>
</feature>
<organism evidence="4">
    <name type="scientific">Mycobacterium scrofulaceum</name>
    <dbReference type="NCBI Taxonomy" id="1783"/>
    <lineage>
        <taxon>Bacteria</taxon>
        <taxon>Bacillati</taxon>
        <taxon>Actinomycetota</taxon>
        <taxon>Actinomycetes</taxon>
        <taxon>Mycobacteriales</taxon>
        <taxon>Mycobacteriaceae</taxon>
        <taxon>Mycobacterium</taxon>
    </lineage>
</organism>
<gene>
    <name evidence="4" type="ORF">A5679_19865</name>
</gene>
<comment type="caution">
    <text evidence="4">The sequence shown here is derived from an EMBL/GenBank/DDBJ whole genome shotgun (WGS) entry which is preliminary data.</text>
</comment>
<name>A0A1A2VEN0_MYCSC</name>
<dbReference type="EMBL" id="LZJY01000256">
    <property type="protein sequence ID" value="OBH99284.1"/>
    <property type="molecule type" value="Genomic_DNA"/>
</dbReference>
<sequence length="296" mass="29689">MNFTTLPPEIVSGQLHEGPGPGSLTEAAAAWARLATRLHTAVADYRAVTSKLVAGWEGPAPAPDGAAPYVEWLSATAIRAEQAATQAAAAASAHEAALAATVPPPSIAANRVLLGSLILANPLGLAAPAIADTEAEYERMWARGAAAMYAYAEASANAAALTPFTLPPGRPAQGTWTLESAPQVVEAGRQLIAAAPGALRALSSSPLATFDVSLAPVTSPLSKLSSLTAPSDVAIAQLNSLNKAAALQCLLPNRRVARAATIPVAVGRATSVGGLSVPRAWAAAAAPLAVCPGTVA</sequence>
<comment type="similarity">
    <text evidence="1">Belongs to the mycobacterial PPE family.</text>
</comment>
<dbReference type="Pfam" id="PF12484">
    <property type="entry name" value="PPE-SVP"/>
    <property type="match status" value="1"/>
</dbReference>
<dbReference type="PANTHER" id="PTHR46766:SF1">
    <property type="entry name" value="GLUTAMINE-RICH PROTEIN 2"/>
    <property type="match status" value="1"/>
</dbReference>
<protein>
    <recommendedName>
        <fullName evidence="5">PPE family domain-containing protein</fullName>
    </recommendedName>
</protein>
<evidence type="ECO:0000259" key="2">
    <source>
        <dbReference type="Pfam" id="PF00823"/>
    </source>
</evidence>
<evidence type="ECO:0008006" key="5">
    <source>
        <dbReference type="Google" id="ProtNLM"/>
    </source>
</evidence>
<dbReference type="AlphaFoldDB" id="A0A1A2VEN0"/>
<evidence type="ECO:0000259" key="3">
    <source>
        <dbReference type="Pfam" id="PF12484"/>
    </source>
</evidence>
<dbReference type="InterPro" id="IPR022171">
    <property type="entry name" value="PPE_C"/>
</dbReference>
<dbReference type="GO" id="GO:0052572">
    <property type="term" value="P:response to host immune response"/>
    <property type="evidence" value="ECO:0007669"/>
    <property type="project" value="TreeGrafter"/>
</dbReference>
<dbReference type="RefSeq" id="WP_067307181.1">
    <property type="nucleotide sequence ID" value="NZ_LZJY01000256.1"/>
</dbReference>